<evidence type="ECO:0008006" key="3">
    <source>
        <dbReference type="Google" id="ProtNLM"/>
    </source>
</evidence>
<protein>
    <recommendedName>
        <fullName evidence="3">Aminoglycoside phosphotransferase domain-containing protein</fullName>
    </recommendedName>
</protein>
<gene>
    <name evidence="1" type="primary">g7353</name>
    <name evidence="1" type="ORF">EsDP_00007353</name>
</gene>
<dbReference type="SUPFAM" id="SSF56112">
    <property type="entry name" value="Protein kinase-like (PK-like)"/>
    <property type="match status" value="1"/>
</dbReference>
<keyword evidence="2" id="KW-1185">Reference proteome</keyword>
<evidence type="ECO:0000313" key="2">
    <source>
        <dbReference type="Proteomes" id="UP001562357"/>
    </source>
</evidence>
<reference evidence="2" key="1">
    <citation type="submission" date="2024-06" db="EMBL/GenBank/DDBJ databases">
        <title>Draft Genome Sequences of Epichloe bromicola Strains Isolated from Elymus ciliaris.</title>
        <authorList>
            <consortium name="Epichloe bromicola genome sequencing consortium"/>
            <person name="Miura A."/>
            <person name="Imano S."/>
            <person name="Ashida A."/>
            <person name="Sato I."/>
            <person name="Chiba S."/>
            <person name="Tanaka A."/>
            <person name="Camagna M."/>
            <person name="Takemoto D."/>
        </authorList>
    </citation>
    <scope>NUCLEOTIDE SEQUENCE [LARGE SCALE GENOMIC DNA]</scope>
    <source>
        <strain evidence="2">DP</strain>
    </source>
</reference>
<dbReference type="InterPro" id="IPR051678">
    <property type="entry name" value="AGP_Transferase"/>
</dbReference>
<dbReference type="PANTHER" id="PTHR21310">
    <property type="entry name" value="AMINOGLYCOSIDE PHOSPHOTRANSFERASE-RELATED-RELATED"/>
    <property type="match status" value="1"/>
</dbReference>
<accession>A0ABQ0D097</accession>
<organism evidence="1 2">
    <name type="scientific">Epichloe bromicola</name>
    <dbReference type="NCBI Taxonomy" id="79588"/>
    <lineage>
        <taxon>Eukaryota</taxon>
        <taxon>Fungi</taxon>
        <taxon>Dikarya</taxon>
        <taxon>Ascomycota</taxon>
        <taxon>Pezizomycotina</taxon>
        <taxon>Sordariomycetes</taxon>
        <taxon>Hypocreomycetidae</taxon>
        <taxon>Hypocreales</taxon>
        <taxon>Clavicipitaceae</taxon>
        <taxon>Epichloe</taxon>
    </lineage>
</organism>
<dbReference type="InterPro" id="IPR011009">
    <property type="entry name" value="Kinase-like_dom_sf"/>
</dbReference>
<evidence type="ECO:0000313" key="1">
    <source>
        <dbReference type="EMBL" id="GAB0139139.1"/>
    </source>
</evidence>
<proteinExistence type="predicted"/>
<name>A0ABQ0D097_9HYPO</name>
<sequence>MDEPLRSKTRPSTRWTSFDGWDYNGMKERLQESIAKLNKNALLRHAELIKGQKLSMSGPFSAGQFWVCFEMVAEDDSLMIARVRLLRHPDSLSTISEEDELYAIACEVSTMRFVGRNLSTVVVPEVYAYEGPGSQLATDAGAIYMLLEGFYGNTLQDVAPDLCSLPITIQEHIMAQWTMTQAQLATLAYPQIGSITSITESGEPVIGKLSTAAAEGLVPQGPFSTAIEFFTAIGQASLRKAKLRDEKRNQNLVPSSMLGASVFLDIVQTTGLFGESQPHYPLNHMDLGTQNIIVDDNFNFLGLIDWEFAQTAPWQVNHYPMPFPLLCSDSEIQDALDDPRNIAHKNVSRQTFARQLYSEKFRDAEIMQRKKGQPLGRNFSEVLDSPASRIYACFTKLGGPAEHDVELVREMVRLAFGFDAKETDRYLENIGV</sequence>
<comment type="caution">
    <text evidence="1">The sequence shown here is derived from an EMBL/GenBank/DDBJ whole genome shotgun (WGS) entry which is preliminary data.</text>
</comment>
<dbReference type="Proteomes" id="UP001562357">
    <property type="component" value="Unassembled WGS sequence"/>
</dbReference>
<dbReference type="EMBL" id="BAAFGZ010000650">
    <property type="protein sequence ID" value="GAB0139139.1"/>
    <property type="molecule type" value="Genomic_DNA"/>
</dbReference>
<dbReference type="PANTHER" id="PTHR21310:SF37">
    <property type="entry name" value="AMINOGLYCOSIDE PHOSPHOTRANSFERASE DOMAIN-CONTAINING PROTEIN"/>
    <property type="match status" value="1"/>
</dbReference>